<dbReference type="Gene3D" id="2.60.40.790">
    <property type="match status" value="1"/>
</dbReference>
<dbReference type="EMBL" id="CP159925">
    <property type="protein sequence ID" value="XCO74271.1"/>
    <property type="molecule type" value="Genomic_DNA"/>
</dbReference>
<dbReference type="RefSeq" id="WP_064748338.1">
    <property type="nucleotide sequence ID" value="NZ_CP159925.1"/>
</dbReference>
<keyword evidence="6" id="KW-1185">Reference proteome</keyword>
<evidence type="ECO:0000256" key="1">
    <source>
        <dbReference type="PROSITE-ProRule" id="PRU00285"/>
    </source>
</evidence>
<dbReference type="Pfam" id="PF00011">
    <property type="entry name" value="HSP20"/>
    <property type="match status" value="1"/>
</dbReference>
<dbReference type="InterPro" id="IPR008978">
    <property type="entry name" value="HSP20-like_chaperone"/>
</dbReference>
<dbReference type="InterPro" id="IPR031107">
    <property type="entry name" value="Small_HSP"/>
</dbReference>
<protein>
    <submittedName>
        <fullName evidence="5">Hsp20/alpha crystallin family protein</fullName>
    </submittedName>
</protein>
<reference evidence="5" key="2">
    <citation type="submission" date="2024-06" db="EMBL/GenBank/DDBJ databases">
        <authorList>
            <person name="Li S."/>
        </authorList>
    </citation>
    <scope>NUCLEOTIDE SEQUENCE</scope>
    <source>
        <strain evidence="5">SR10</strain>
    </source>
</reference>
<dbReference type="InterPro" id="IPR002068">
    <property type="entry name" value="A-crystallin/Hsp20_dom"/>
</dbReference>
<dbReference type="PROSITE" id="PS01031">
    <property type="entry name" value="SHSP"/>
    <property type="match status" value="1"/>
</dbReference>
<evidence type="ECO:0000256" key="2">
    <source>
        <dbReference type="RuleBase" id="RU003616"/>
    </source>
</evidence>
<comment type="similarity">
    <text evidence="1 2">Belongs to the small heat shock protein (HSP20) family.</text>
</comment>
<gene>
    <name evidence="5" type="ORF">ABU614_18095</name>
    <name evidence="4" type="ORF">V2J18_11745</name>
</gene>
<evidence type="ECO:0000259" key="3">
    <source>
        <dbReference type="PROSITE" id="PS01031"/>
    </source>
</evidence>
<feature type="domain" description="SHSP" evidence="3">
    <location>
        <begin position="36"/>
        <end position="146"/>
    </location>
</feature>
<organism evidence="5">
    <name type="scientific">Lysobacter firmicutimachus</name>
    <dbReference type="NCBI Taxonomy" id="1792846"/>
    <lineage>
        <taxon>Bacteria</taxon>
        <taxon>Pseudomonadati</taxon>
        <taxon>Pseudomonadota</taxon>
        <taxon>Gammaproteobacteria</taxon>
        <taxon>Lysobacterales</taxon>
        <taxon>Lysobacteraceae</taxon>
        <taxon>Lysobacter</taxon>
    </lineage>
</organism>
<evidence type="ECO:0000313" key="6">
    <source>
        <dbReference type="Proteomes" id="UP001387215"/>
    </source>
</evidence>
<dbReference type="CDD" id="cd06464">
    <property type="entry name" value="ACD_sHsps-like"/>
    <property type="match status" value="1"/>
</dbReference>
<dbReference type="AlphaFoldDB" id="A0AAU8MP58"/>
<evidence type="ECO:0000313" key="5">
    <source>
        <dbReference type="EMBL" id="XCO74271.1"/>
    </source>
</evidence>
<dbReference type="EMBL" id="JBANDL010000002">
    <property type="protein sequence ID" value="MEI2455352.1"/>
    <property type="molecule type" value="Genomic_DNA"/>
</dbReference>
<dbReference type="SUPFAM" id="SSF49764">
    <property type="entry name" value="HSP20-like chaperones"/>
    <property type="match status" value="1"/>
</dbReference>
<evidence type="ECO:0000313" key="4">
    <source>
        <dbReference type="EMBL" id="MEI2455352.1"/>
    </source>
</evidence>
<dbReference type="Proteomes" id="UP001387215">
    <property type="component" value="Unassembled WGS sequence"/>
</dbReference>
<reference evidence="4 6" key="1">
    <citation type="submission" date="2024-02" db="EMBL/GenBank/DDBJ databases">
        <title>Lysobacter Genome Sequencing and Mining.</title>
        <authorList>
            <person name="Bierman J."/>
            <person name="Walker M.C."/>
        </authorList>
    </citation>
    <scope>NUCLEOTIDE SEQUENCE [LARGE SCALE GENOMIC DNA]</scope>
    <source>
        <strain evidence="4 6">PB6250</strain>
    </source>
</reference>
<dbReference type="PANTHER" id="PTHR11527">
    <property type="entry name" value="HEAT-SHOCK PROTEIN 20 FAMILY MEMBER"/>
    <property type="match status" value="1"/>
</dbReference>
<sequence>MALPTTWNPVGPLARIDPFFDEWLNGLGVRPALAKEYERAMEMRLDVREDEDHYSVLIDLPGVKKTDIDVSVEGHQVSIRAEVNRDKSDKKGKQIHSERFSGQAYRSFRLPLEIDGEKATAAYDGGVLSLNLPKKNAASGKRISVG</sequence>
<accession>A0AAU8MP58</accession>
<name>A0AAU8MP58_9GAMM</name>
<proteinExistence type="inferred from homology"/>